<name>A0A7G9B2W7_9FIRM</name>
<gene>
    <name evidence="1" type="ORF">H8790_10630</name>
</gene>
<evidence type="ECO:0000313" key="2">
    <source>
        <dbReference type="Proteomes" id="UP000515960"/>
    </source>
</evidence>
<organism evidence="1 2">
    <name type="scientific">Oscillibacter hominis</name>
    <dbReference type="NCBI Taxonomy" id="2763056"/>
    <lineage>
        <taxon>Bacteria</taxon>
        <taxon>Bacillati</taxon>
        <taxon>Bacillota</taxon>
        <taxon>Clostridia</taxon>
        <taxon>Eubacteriales</taxon>
        <taxon>Oscillospiraceae</taxon>
        <taxon>Oscillibacter</taxon>
    </lineage>
</organism>
<protein>
    <submittedName>
        <fullName evidence="1">Uncharacterized protein</fullName>
    </submittedName>
</protein>
<sequence>MGVPITFLDKYNPEQFEIIGCADYTGKYGSDEIGIERIGEEWIAKYQAQGGKGHYTANMTSLVYYDTSGNAKNTFKRILIRRRVNRENRAETNQGQGRV</sequence>
<dbReference type="InterPro" id="IPR025247">
    <property type="entry name" value="EcoRI-like_methylase"/>
</dbReference>
<dbReference type="EMBL" id="CP060490">
    <property type="protein sequence ID" value="QNL43898.1"/>
    <property type="molecule type" value="Genomic_DNA"/>
</dbReference>
<dbReference type="Proteomes" id="UP000515960">
    <property type="component" value="Chromosome"/>
</dbReference>
<accession>A0A7G9B2W7</accession>
<proteinExistence type="predicted"/>
<keyword evidence="2" id="KW-1185">Reference proteome</keyword>
<dbReference type="KEGG" id="ohi:H8790_10630"/>
<evidence type="ECO:0000313" key="1">
    <source>
        <dbReference type="EMBL" id="QNL43898.1"/>
    </source>
</evidence>
<dbReference type="Pfam" id="PF13651">
    <property type="entry name" value="EcoRI_methylase"/>
    <property type="match status" value="1"/>
</dbReference>
<reference evidence="1 2" key="1">
    <citation type="submission" date="2020-08" db="EMBL/GenBank/DDBJ databases">
        <authorList>
            <person name="Liu C."/>
            <person name="Sun Q."/>
        </authorList>
    </citation>
    <scope>NUCLEOTIDE SEQUENCE [LARGE SCALE GENOMIC DNA]</scope>
    <source>
        <strain evidence="1 2">NSJ-62</strain>
    </source>
</reference>
<dbReference type="AlphaFoldDB" id="A0A7G9B2W7"/>